<comment type="similarity">
    <text evidence="7">Belongs to the exonuclease superfamily. TREX family.</text>
</comment>
<dbReference type="Gene3D" id="3.30.420.10">
    <property type="entry name" value="Ribonuclease H-like superfamily/Ribonuclease H"/>
    <property type="match status" value="1"/>
</dbReference>
<evidence type="ECO:0000256" key="1">
    <source>
        <dbReference type="ARBA" id="ARBA00001946"/>
    </source>
</evidence>
<feature type="region of interest" description="Disordered" evidence="8">
    <location>
        <begin position="64"/>
        <end position="84"/>
    </location>
</feature>
<evidence type="ECO:0000256" key="4">
    <source>
        <dbReference type="ARBA" id="ARBA00022801"/>
    </source>
</evidence>
<evidence type="ECO:0000313" key="10">
    <source>
        <dbReference type="EMBL" id="CAH3039864.1"/>
    </source>
</evidence>
<dbReference type="InterPro" id="IPR036397">
    <property type="entry name" value="RNaseH_sf"/>
</dbReference>
<keyword evidence="3" id="KW-0479">Metal-binding</keyword>
<feature type="non-terminal residue" evidence="10">
    <location>
        <position position="1"/>
    </location>
</feature>
<dbReference type="InterPro" id="IPR012337">
    <property type="entry name" value="RNaseH-like_sf"/>
</dbReference>
<organism evidence="10 11">
    <name type="scientific">Pocillopora meandrina</name>
    <dbReference type="NCBI Taxonomy" id="46732"/>
    <lineage>
        <taxon>Eukaryota</taxon>
        <taxon>Metazoa</taxon>
        <taxon>Cnidaria</taxon>
        <taxon>Anthozoa</taxon>
        <taxon>Hexacorallia</taxon>
        <taxon>Scleractinia</taxon>
        <taxon>Astrocoeniina</taxon>
        <taxon>Pocilloporidae</taxon>
        <taxon>Pocillopora</taxon>
    </lineage>
</organism>
<comment type="cofactor">
    <cofactor evidence="1">
        <name>Mg(2+)</name>
        <dbReference type="ChEBI" id="CHEBI:18420"/>
    </cofactor>
</comment>
<dbReference type="EMBL" id="CALNXJ010000005">
    <property type="protein sequence ID" value="CAH3039864.1"/>
    <property type="molecule type" value="Genomic_DNA"/>
</dbReference>
<sequence>RFYGGSESNDFRVACGVAQTNIGYNYIWKTLEILNIELVSLYERHSKAMDKVFYDKQRKEKKEFKRRRSQLSKQKTSQTLRKEVSEGVTYESSAGLNLDPTYHQTVSQNVFEMPAEISRTELKGYEEITPPYTIRPKIVHLQYDSKQKYQFIIFDTETTCTGKLAEMCQLSAVSENGKHEFSTYILPKSNTRVRKLYQGNIPVESITIEEALRDFLTFITKVKSSERHENQITVLIGHNSATFDVPILLRNSDKNFKDGITDMNVYFADSLHLMKKLIKNKHKALELDSGGYCKPNQSSIYNHLFKEQFDAHDALEDVRALRKILF</sequence>
<dbReference type="GO" id="GO:0046872">
    <property type="term" value="F:metal ion binding"/>
    <property type="evidence" value="ECO:0007669"/>
    <property type="project" value="UniProtKB-KW"/>
</dbReference>
<keyword evidence="6" id="KW-0460">Magnesium</keyword>
<dbReference type="GO" id="GO:0008296">
    <property type="term" value="F:3'-5'-DNA exonuclease activity"/>
    <property type="evidence" value="ECO:0007669"/>
    <property type="project" value="TreeGrafter"/>
</dbReference>
<evidence type="ECO:0000256" key="6">
    <source>
        <dbReference type="ARBA" id="ARBA00022842"/>
    </source>
</evidence>
<evidence type="ECO:0000259" key="9">
    <source>
        <dbReference type="SMART" id="SM00479"/>
    </source>
</evidence>
<dbReference type="SMART" id="SM00479">
    <property type="entry name" value="EXOIII"/>
    <property type="match status" value="1"/>
</dbReference>
<evidence type="ECO:0000256" key="3">
    <source>
        <dbReference type="ARBA" id="ARBA00022723"/>
    </source>
</evidence>
<protein>
    <recommendedName>
        <fullName evidence="9">Exonuclease domain-containing protein</fullName>
    </recommendedName>
</protein>
<keyword evidence="2" id="KW-0540">Nuclease</keyword>
<evidence type="ECO:0000256" key="2">
    <source>
        <dbReference type="ARBA" id="ARBA00022722"/>
    </source>
</evidence>
<proteinExistence type="inferred from homology"/>
<dbReference type="AlphaFoldDB" id="A0AAU9VZZ7"/>
<dbReference type="PANTHER" id="PTHR13058">
    <property type="entry name" value="THREE PRIME REPAIR EXONUCLEASE 1, 2"/>
    <property type="match status" value="1"/>
</dbReference>
<keyword evidence="5" id="KW-0269">Exonuclease</keyword>
<evidence type="ECO:0000256" key="7">
    <source>
        <dbReference type="ARBA" id="ARBA00025769"/>
    </source>
</evidence>
<dbReference type="Proteomes" id="UP001159428">
    <property type="component" value="Unassembled WGS sequence"/>
</dbReference>
<evidence type="ECO:0000256" key="5">
    <source>
        <dbReference type="ARBA" id="ARBA00022839"/>
    </source>
</evidence>
<reference evidence="10 11" key="1">
    <citation type="submission" date="2022-05" db="EMBL/GenBank/DDBJ databases">
        <authorList>
            <consortium name="Genoscope - CEA"/>
            <person name="William W."/>
        </authorList>
    </citation>
    <scope>NUCLEOTIDE SEQUENCE [LARGE SCALE GENOMIC DNA]</scope>
</reference>
<gene>
    <name evidence="10" type="ORF">PMEA_00025461</name>
</gene>
<comment type="caution">
    <text evidence="10">The sequence shown here is derived from an EMBL/GenBank/DDBJ whole genome shotgun (WGS) entry which is preliminary data.</text>
</comment>
<dbReference type="SUPFAM" id="SSF53098">
    <property type="entry name" value="Ribonuclease H-like"/>
    <property type="match status" value="1"/>
</dbReference>
<name>A0AAU9VZZ7_9CNID</name>
<dbReference type="GO" id="GO:0006308">
    <property type="term" value="P:DNA catabolic process"/>
    <property type="evidence" value="ECO:0007669"/>
    <property type="project" value="TreeGrafter"/>
</dbReference>
<feature type="domain" description="Exonuclease" evidence="9">
    <location>
        <begin position="150"/>
        <end position="326"/>
    </location>
</feature>
<dbReference type="GO" id="GO:0005737">
    <property type="term" value="C:cytoplasm"/>
    <property type="evidence" value="ECO:0007669"/>
    <property type="project" value="TreeGrafter"/>
</dbReference>
<evidence type="ECO:0000256" key="8">
    <source>
        <dbReference type="SAM" id="MobiDB-lite"/>
    </source>
</evidence>
<accession>A0AAU9VZZ7</accession>
<dbReference type="GO" id="GO:0003676">
    <property type="term" value="F:nucleic acid binding"/>
    <property type="evidence" value="ECO:0007669"/>
    <property type="project" value="InterPro"/>
</dbReference>
<dbReference type="InterPro" id="IPR040393">
    <property type="entry name" value="TREX1/2"/>
</dbReference>
<evidence type="ECO:0000313" key="11">
    <source>
        <dbReference type="Proteomes" id="UP001159428"/>
    </source>
</evidence>
<dbReference type="Pfam" id="PF00929">
    <property type="entry name" value="RNase_T"/>
    <property type="match status" value="1"/>
</dbReference>
<keyword evidence="11" id="KW-1185">Reference proteome</keyword>
<dbReference type="InterPro" id="IPR013520">
    <property type="entry name" value="Ribonucl_H"/>
</dbReference>
<dbReference type="CDD" id="cd06127">
    <property type="entry name" value="DEDDh"/>
    <property type="match status" value="1"/>
</dbReference>
<keyword evidence="4" id="KW-0378">Hydrolase</keyword>
<dbReference type="PANTHER" id="PTHR13058:SF19">
    <property type="entry name" value="LD40940P"/>
    <property type="match status" value="1"/>
</dbReference>